<organism evidence="10 11">
    <name type="scientific">Roseicella frigidaeris</name>
    <dbReference type="NCBI Taxonomy" id="2230885"/>
    <lineage>
        <taxon>Bacteria</taxon>
        <taxon>Pseudomonadati</taxon>
        <taxon>Pseudomonadota</taxon>
        <taxon>Alphaproteobacteria</taxon>
        <taxon>Acetobacterales</taxon>
        <taxon>Roseomonadaceae</taxon>
        <taxon>Roseicella</taxon>
    </lineage>
</organism>
<proteinExistence type="predicted"/>
<evidence type="ECO:0000313" key="11">
    <source>
        <dbReference type="Proteomes" id="UP000249065"/>
    </source>
</evidence>
<evidence type="ECO:0000256" key="5">
    <source>
        <dbReference type="ARBA" id="ARBA00023136"/>
    </source>
</evidence>
<evidence type="ECO:0000313" key="10">
    <source>
        <dbReference type="EMBL" id="RAI56043.1"/>
    </source>
</evidence>
<feature type="domain" description="DUF4131" evidence="9">
    <location>
        <begin position="36"/>
        <end position="186"/>
    </location>
</feature>
<feature type="transmembrane region" description="Helical" evidence="7">
    <location>
        <begin position="423"/>
        <end position="452"/>
    </location>
</feature>
<dbReference type="Pfam" id="PF13567">
    <property type="entry name" value="DUF4131"/>
    <property type="match status" value="1"/>
</dbReference>
<feature type="transmembrane region" description="Helical" evidence="7">
    <location>
        <begin position="66"/>
        <end position="86"/>
    </location>
</feature>
<keyword evidence="3 7" id="KW-0812">Transmembrane</keyword>
<dbReference type="EMBL" id="QLIX01000028">
    <property type="protein sequence ID" value="RAI56043.1"/>
    <property type="molecule type" value="Genomic_DNA"/>
</dbReference>
<keyword evidence="2" id="KW-1003">Cell membrane</keyword>
<keyword evidence="5 7" id="KW-0472">Membrane</keyword>
<feature type="transmembrane region" description="Helical" evidence="7">
    <location>
        <begin position="396"/>
        <end position="417"/>
    </location>
</feature>
<comment type="subcellular location">
    <subcellularLocation>
        <location evidence="1">Cell membrane</location>
        <topology evidence="1">Multi-pass membrane protein</topology>
    </subcellularLocation>
</comment>
<dbReference type="Pfam" id="PF03772">
    <property type="entry name" value="Competence"/>
    <property type="match status" value="1"/>
</dbReference>
<evidence type="ECO:0000256" key="3">
    <source>
        <dbReference type="ARBA" id="ARBA00022692"/>
    </source>
</evidence>
<dbReference type="PANTHER" id="PTHR30619:SF1">
    <property type="entry name" value="RECOMBINATION PROTEIN 2"/>
    <property type="match status" value="1"/>
</dbReference>
<name>A0A327M1N1_9PROT</name>
<dbReference type="InterPro" id="IPR052159">
    <property type="entry name" value="Competence_DNA_uptake"/>
</dbReference>
<comment type="caution">
    <text evidence="10">The sequence shown here is derived from an EMBL/GenBank/DDBJ whole genome shotgun (WGS) entry which is preliminary data.</text>
</comment>
<keyword evidence="4 7" id="KW-1133">Transmembrane helix</keyword>
<evidence type="ECO:0000256" key="7">
    <source>
        <dbReference type="SAM" id="Phobius"/>
    </source>
</evidence>
<feature type="transmembrane region" description="Helical" evidence="7">
    <location>
        <begin position="516"/>
        <end position="532"/>
    </location>
</feature>
<gene>
    <name evidence="10" type="ORF">DOO78_23190</name>
</gene>
<evidence type="ECO:0000259" key="9">
    <source>
        <dbReference type="Pfam" id="PF13567"/>
    </source>
</evidence>
<feature type="transmembrane region" description="Helical" evidence="7">
    <location>
        <begin position="17"/>
        <end position="35"/>
    </location>
</feature>
<dbReference type="PANTHER" id="PTHR30619">
    <property type="entry name" value="DNA INTERNALIZATION/COMPETENCE PROTEIN COMEC/REC2"/>
    <property type="match status" value="1"/>
</dbReference>
<evidence type="ECO:0000256" key="6">
    <source>
        <dbReference type="SAM" id="MobiDB-lite"/>
    </source>
</evidence>
<protein>
    <submittedName>
        <fullName evidence="10">ComEC family competence protein</fullName>
    </submittedName>
</protein>
<feature type="transmembrane region" description="Helical" evidence="7">
    <location>
        <begin position="464"/>
        <end position="486"/>
    </location>
</feature>
<accession>A0A327M1N1</accession>
<dbReference type="InterPro" id="IPR004477">
    <property type="entry name" value="ComEC_N"/>
</dbReference>
<feature type="transmembrane region" description="Helical" evidence="7">
    <location>
        <begin position="290"/>
        <end position="313"/>
    </location>
</feature>
<evidence type="ECO:0000259" key="8">
    <source>
        <dbReference type="Pfam" id="PF03772"/>
    </source>
</evidence>
<feature type="transmembrane region" description="Helical" evidence="7">
    <location>
        <begin position="359"/>
        <end position="376"/>
    </location>
</feature>
<feature type="region of interest" description="Disordered" evidence="6">
    <location>
        <begin position="676"/>
        <end position="702"/>
    </location>
</feature>
<dbReference type="InterPro" id="IPR025405">
    <property type="entry name" value="DUF4131"/>
</dbReference>
<feature type="domain" description="ComEC/Rec2-related protein" evidence="8">
    <location>
        <begin position="229"/>
        <end position="512"/>
    </location>
</feature>
<feature type="transmembrane region" description="Helical" evidence="7">
    <location>
        <begin position="334"/>
        <end position="353"/>
    </location>
</feature>
<evidence type="ECO:0000256" key="1">
    <source>
        <dbReference type="ARBA" id="ARBA00004651"/>
    </source>
</evidence>
<feature type="transmembrane region" description="Helical" evidence="7">
    <location>
        <begin position="258"/>
        <end position="284"/>
    </location>
</feature>
<feature type="compositionally biased region" description="Pro residues" evidence="6">
    <location>
        <begin position="682"/>
        <end position="702"/>
    </location>
</feature>
<dbReference type="AlphaFoldDB" id="A0A327M1N1"/>
<dbReference type="Proteomes" id="UP000249065">
    <property type="component" value="Unassembled WGS sequence"/>
</dbReference>
<feature type="transmembrane region" description="Helical" evidence="7">
    <location>
        <begin position="492"/>
        <end position="509"/>
    </location>
</feature>
<dbReference type="NCBIfam" id="TIGR00360">
    <property type="entry name" value="ComEC_N-term"/>
    <property type="match status" value="1"/>
</dbReference>
<sequence length="702" mass="71770">MVVALLGRLLAAERGRLPPWLAVAMGGGVLLYFSLPAEPPLALAGLAPPLLALAVWTAARGPVLGWLLGLPAAAALGFAAAAWSAAGQPPMPDLPHGAVEVVGRIAAVELLPEGRRLTLEAARLGGEAPLHRQLRLRLRAEDPARPVPGDGIRVRALLRPPAPPAYPGAWDFQRAAWFSGLAGSGFAIGPAEIEPAASGTPGLAGLRSGMEARVTAALPGAAGAVAAALLTGGQSAIPAADLAAMRDSGLAHLLSVSGLHIAIVMGLAFGVLRFLLALIPALALRLPGKAMAAVGALAVGGLYLLLTGAAVPMQRSFAMAALATLAILTGRRALSLRAWALAAAAVLLAQPAALLGASFQMSFAAVLALIAGWEWLRPRLPKPGAGRAAWGRRLALAGFGVVATSLLAGAATTPFGLHHFGRLQLYGVVANAVAVPLTSVLVMPAGMVAAALMPFGLDGPALRVMGWGVEAILAVAHAVAAWPGAALPAVPIPAWGLGACAFGLLWLCLWQASWRLLGLPLLILGLASAAWQRPPDILVSADARLIAFRMPEGLALQRLSGASALTRESWLRLFGLAAALPLPKQGALGEGMLECQPEHCRYRGLYRGAGPAPAAILLRGGAAAEACAGAALVVSAEPVRGRCAAQRIDRFAVWRNGAHAIWLGLDGVRVVSDRAARGDRPWVPPPPVPRGVPSQDPPAPAD</sequence>
<keyword evidence="11" id="KW-1185">Reference proteome</keyword>
<dbReference type="OrthoDB" id="9790149at2"/>
<evidence type="ECO:0000256" key="4">
    <source>
        <dbReference type="ARBA" id="ARBA00022989"/>
    </source>
</evidence>
<dbReference type="GO" id="GO:0005886">
    <property type="term" value="C:plasma membrane"/>
    <property type="evidence" value="ECO:0007669"/>
    <property type="project" value="UniProtKB-SubCell"/>
</dbReference>
<evidence type="ECO:0000256" key="2">
    <source>
        <dbReference type="ARBA" id="ARBA00022475"/>
    </source>
</evidence>
<reference evidence="11" key="1">
    <citation type="submission" date="2018-06" db="EMBL/GenBank/DDBJ databases">
        <authorList>
            <person name="Khan S.A."/>
        </authorList>
    </citation>
    <scope>NUCLEOTIDE SEQUENCE [LARGE SCALE GENOMIC DNA]</scope>
    <source>
        <strain evidence="11">DB-1506</strain>
    </source>
</reference>